<dbReference type="OrthoDB" id="2929958at2759"/>
<keyword evidence="1" id="KW-0460">Magnesium</keyword>
<keyword evidence="2" id="KW-0812">Transmembrane</keyword>
<comment type="caution">
    <text evidence="3">The sequence shown here is derived from an EMBL/GenBank/DDBJ whole genome shotgun (WGS) entry which is preliminary data.</text>
</comment>
<evidence type="ECO:0000256" key="2">
    <source>
        <dbReference type="SAM" id="Phobius"/>
    </source>
</evidence>
<feature type="transmembrane region" description="Helical" evidence="2">
    <location>
        <begin position="27"/>
        <end position="46"/>
    </location>
</feature>
<gene>
    <name evidence="3" type="ORF">H5410_005932</name>
</gene>
<proteinExistence type="predicted"/>
<reference evidence="3 4" key="1">
    <citation type="submission" date="2020-09" db="EMBL/GenBank/DDBJ databases">
        <title>De no assembly of potato wild relative species, Solanum commersonii.</title>
        <authorList>
            <person name="Cho K."/>
        </authorList>
    </citation>
    <scope>NUCLEOTIDE SEQUENCE [LARGE SCALE GENOMIC DNA]</scope>
    <source>
        <strain evidence="3">LZ3.2</strain>
        <tissue evidence="3">Leaf</tissue>
    </source>
</reference>
<name>A0A9J6A8V4_SOLCO</name>
<dbReference type="PANTHER" id="PTHR42861">
    <property type="entry name" value="CALCIUM-TRANSPORTING ATPASE"/>
    <property type="match status" value="1"/>
</dbReference>
<organism evidence="3 4">
    <name type="scientific">Solanum commersonii</name>
    <name type="common">Commerson's wild potato</name>
    <name type="synonym">Commerson's nightshade</name>
    <dbReference type="NCBI Taxonomy" id="4109"/>
    <lineage>
        <taxon>Eukaryota</taxon>
        <taxon>Viridiplantae</taxon>
        <taxon>Streptophyta</taxon>
        <taxon>Embryophyta</taxon>
        <taxon>Tracheophyta</taxon>
        <taxon>Spermatophyta</taxon>
        <taxon>Magnoliopsida</taxon>
        <taxon>eudicotyledons</taxon>
        <taxon>Gunneridae</taxon>
        <taxon>Pentapetalae</taxon>
        <taxon>asterids</taxon>
        <taxon>lamiids</taxon>
        <taxon>Solanales</taxon>
        <taxon>Solanaceae</taxon>
        <taxon>Solanoideae</taxon>
        <taxon>Solaneae</taxon>
        <taxon>Solanum</taxon>
    </lineage>
</organism>
<keyword evidence="4" id="KW-1185">Reference proteome</keyword>
<sequence length="97" mass="11374">MIKEKVVGVFPEHKYEIVKKLQERKHIYVSITIRVVMGLIFIAFIWEFDFSPFMVLIIVILNDETIMTISKDRVKPSLLLDSWKINEIFTFGIVLGT</sequence>
<evidence type="ECO:0000313" key="3">
    <source>
        <dbReference type="EMBL" id="KAG5620714.1"/>
    </source>
</evidence>
<dbReference type="AlphaFoldDB" id="A0A9J6A8V4"/>
<keyword evidence="2" id="KW-1133">Transmembrane helix</keyword>
<evidence type="ECO:0000313" key="4">
    <source>
        <dbReference type="Proteomes" id="UP000824120"/>
    </source>
</evidence>
<dbReference type="EMBL" id="JACXVP010000002">
    <property type="protein sequence ID" value="KAG5620714.1"/>
    <property type="molecule type" value="Genomic_DNA"/>
</dbReference>
<accession>A0A9J6A8V4</accession>
<dbReference type="Proteomes" id="UP000824120">
    <property type="component" value="Chromosome 2"/>
</dbReference>
<keyword evidence="2" id="KW-0472">Membrane</keyword>
<protein>
    <submittedName>
        <fullName evidence="3">Uncharacterized protein</fullName>
    </submittedName>
</protein>
<evidence type="ECO:0000256" key="1">
    <source>
        <dbReference type="ARBA" id="ARBA00022842"/>
    </source>
</evidence>
<dbReference type="Gene3D" id="1.20.1110.10">
    <property type="entry name" value="Calcium-transporting ATPase, transmembrane domain"/>
    <property type="match status" value="1"/>
</dbReference>